<accession>A0AAU9JTI9</accession>
<sequence>MRKQDTVLGRFFFSAVLKGVSRPIWTFTQHNSEFCVLDLSFHSCRQLTRKFEVFHCTQFCDTLQGDTNPLIWGANGSIV</sequence>
<protein>
    <recommendedName>
        <fullName evidence="3">Secreted protein</fullName>
    </recommendedName>
</protein>
<gene>
    <name evidence="1" type="ORF">BSTOLATCC_MIC44642</name>
</gene>
<dbReference type="Proteomes" id="UP001162131">
    <property type="component" value="Unassembled WGS sequence"/>
</dbReference>
<organism evidence="1 2">
    <name type="scientific">Blepharisma stoltei</name>
    <dbReference type="NCBI Taxonomy" id="1481888"/>
    <lineage>
        <taxon>Eukaryota</taxon>
        <taxon>Sar</taxon>
        <taxon>Alveolata</taxon>
        <taxon>Ciliophora</taxon>
        <taxon>Postciliodesmatophora</taxon>
        <taxon>Heterotrichea</taxon>
        <taxon>Heterotrichida</taxon>
        <taxon>Blepharismidae</taxon>
        <taxon>Blepharisma</taxon>
    </lineage>
</organism>
<evidence type="ECO:0008006" key="3">
    <source>
        <dbReference type="Google" id="ProtNLM"/>
    </source>
</evidence>
<dbReference type="EMBL" id="CAJZBQ010000044">
    <property type="protein sequence ID" value="CAG9327832.1"/>
    <property type="molecule type" value="Genomic_DNA"/>
</dbReference>
<comment type="caution">
    <text evidence="1">The sequence shown here is derived from an EMBL/GenBank/DDBJ whole genome shotgun (WGS) entry which is preliminary data.</text>
</comment>
<dbReference type="AlphaFoldDB" id="A0AAU9JTI9"/>
<evidence type="ECO:0000313" key="2">
    <source>
        <dbReference type="Proteomes" id="UP001162131"/>
    </source>
</evidence>
<proteinExistence type="predicted"/>
<evidence type="ECO:0000313" key="1">
    <source>
        <dbReference type="EMBL" id="CAG9327832.1"/>
    </source>
</evidence>
<reference evidence="1" key="1">
    <citation type="submission" date="2021-09" db="EMBL/GenBank/DDBJ databases">
        <authorList>
            <consortium name="AG Swart"/>
            <person name="Singh M."/>
            <person name="Singh A."/>
            <person name="Seah K."/>
            <person name="Emmerich C."/>
        </authorList>
    </citation>
    <scope>NUCLEOTIDE SEQUENCE</scope>
    <source>
        <strain evidence="1">ATCC30299</strain>
    </source>
</reference>
<keyword evidence="2" id="KW-1185">Reference proteome</keyword>
<name>A0AAU9JTI9_9CILI</name>